<reference evidence="11" key="3">
    <citation type="submission" date="2015-06" db="UniProtKB">
        <authorList>
            <consortium name="EnsemblMetazoa"/>
        </authorList>
    </citation>
    <scope>IDENTIFICATION</scope>
</reference>
<dbReference type="RefSeq" id="XP_009015608.1">
    <property type="nucleotide sequence ID" value="XM_009017360.1"/>
</dbReference>
<dbReference type="InterPro" id="IPR013805">
    <property type="entry name" value="GrpE_CC"/>
</dbReference>
<evidence type="ECO:0000313" key="10">
    <source>
        <dbReference type="EMBL" id="ESO06240.1"/>
    </source>
</evidence>
<dbReference type="GO" id="GO:0001405">
    <property type="term" value="C:PAM complex, Tim23 associated import motor"/>
    <property type="evidence" value="ECO:0000318"/>
    <property type="project" value="GO_Central"/>
</dbReference>
<dbReference type="FunFam" id="3.90.20.20:FF:000003">
    <property type="entry name" value="GrpE protein homolog"/>
    <property type="match status" value="1"/>
</dbReference>
<dbReference type="PANTHER" id="PTHR21237">
    <property type="entry name" value="GRPE PROTEIN"/>
    <property type="match status" value="1"/>
</dbReference>
<dbReference type="FunCoup" id="T1EQ74">
    <property type="interactions" value="1670"/>
</dbReference>
<evidence type="ECO:0000256" key="3">
    <source>
        <dbReference type="ARBA" id="ARBA00022946"/>
    </source>
</evidence>
<dbReference type="GO" id="GO:0030150">
    <property type="term" value="P:protein import into mitochondrial matrix"/>
    <property type="evidence" value="ECO:0000318"/>
    <property type="project" value="GO_Central"/>
</dbReference>
<dbReference type="InterPro" id="IPR009012">
    <property type="entry name" value="GrpE_head"/>
</dbReference>
<dbReference type="GO" id="GO:0042803">
    <property type="term" value="F:protein homodimerization activity"/>
    <property type="evidence" value="ECO:0007669"/>
    <property type="project" value="InterPro"/>
</dbReference>
<dbReference type="GO" id="GO:0051082">
    <property type="term" value="F:unfolded protein binding"/>
    <property type="evidence" value="ECO:0000318"/>
    <property type="project" value="GO_Central"/>
</dbReference>
<organism evidence="11 12">
    <name type="scientific">Helobdella robusta</name>
    <name type="common">Californian leech</name>
    <dbReference type="NCBI Taxonomy" id="6412"/>
    <lineage>
        <taxon>Eukaryota</taxon>
        <taxon>Metazoa</taxon>
        <taxon>Spiralia</taxon>
        <taxon>Lophotrochozoa</taxon>
        <taxon>Annelida</taxon>
        <taxon>Clitellata</taxon>
        <taxon>Hirudinea</taxon>
        <taxon>Rhynchobdellida</taxon>
        <taxon>Glossiphoniidae</taxon>
        <taxon>Helobdella</taxon>
    </lineage>
</organism>
<evidence type="ECO:0000256" key="6">
    <source>
        <dbReference type="ARBA" id="ARBA00045572"/>
    </source>
</evidence>
<dbReference type="STRING" id="6412.T1EQ74"/>
<sequence>MAFSLSSMRILSKSCFKKLYSRNLVHFQKFSSNIDSTTLKNEKQDAATIPNNSSSTDKQEDKKDVNILNAELLEEKSKLTLQLEEIKDKYKRALAETENVRQRLQKQIKDAKIFGIQGFCKDLLDVADILSKATTSLTEEQLKKENNPALNSLYEGLKMTEGQLMKVFLKHGLEKIDPLVGEKFNPNLHEALFQQPLPDADAAKHGDVVLTAGSIAAVSKVGYKLHDRTIRAALVGVFK</sequence>
<dbReference type="HAMAP" id="MF_01151">
    <property type="entry name" value="GrpE"/>
    <property type="match status" value="1"/>
</dbReference>
<evidence type="ECO:0000256" key="8">
    <source>
        <dbReference type="SAM" id="Coils"/>
    </source>
</evidence>
<keyword evidence="4" id="KW-0496">Mitochondrion</keyword>
<name>T1EQ74_HELRO</name>
<dbReference type="InterPro" id="IPR000740">
    <property type="entry name" value="GrpE"/>
</dbReference>
<evidence type="ECO:0000256" key="4">
    <source>
        <dbReference type="ARBA" id="ARBA00023128"/>
    </source>
</evidence>
<evidence type="ECO:0008006" key="13">
    <source>
        <dbReference type="Google" id="ProtNLM"/>
    </source>
</evidence>
<comment type="similarity">
    <text evidence="2 7">Belongs to the GrpE family.</text>
</comment>
<keyword evidence="12" id="KW-1185">Reference proteome</keyword>
<dbReference type="EMBL" id="KB096324">
    <property type="protein sequence ID" value="ESO06240.1"/>
    <property type="molecule type" value="Genomic_DNA"/>
</dbReference>
<dbReference type="GeneID" id="20198724"/>
<keyword evidence="3" id="KW-0809">Transit peptide</keyword>
<dbReference type="PANTHER" id="PTHR21237:SF23">
    <property type="entry name" value="GRPE PROTEIN HOMOLOG, MITOCHONDRIAL"/>
    <property type="match status" value="1"/>
</dbReference>
<comment type="subcellular location">
    <subcellularLocation>
        <location evidence="1">Mitochondrion matrix</location>
    </subcellularLocation>
</comment>
<dbReference type="GO" id="GO:0006457">
    <property type="term" value="P:protein folding"/>
    <property type="evidence" value="ECO:0007669"/>
    <property type="project" value="InterPro"/>
</dbReference>
<evidence type="ECO:0000256" key="9">
    <source>
        <dbReference type="SAM" id="MobiDB-lite"/>
    </source>
</evidence>
<dbReference type="PRINTS" id="PR00773">
    <property type="entry name" value="GRPEPROTEIN"/>
</dbReference>
<evidence type="ECO:0000256" key="7">
    <source>
        <dbReference type="RuleBase" id="RU004478"/>
    </source>
</evidence>
<dbReference type="AlphaFoldDB" id="T1EQ74"/>
<dbReference type="OrthoDB" id="201635at2759"/>
<evidence type="ECO:0000313" key="11">
    <source>
        <dbReference type="EnsemblMetazoa" id="HelroP160398"/>
    </source>
</evidence>
<dbReference type="CDD" id="cd00446">
    <property type="entry name" value="GrpE"/>
    <property type="match status" value="1"/>
</dbReference>
<proteinExistence type="inferred from homology"/>
<evidence type="ECO:0000256" key="1">
    <source>
        <dbReference type="ARBA" id="ARBA00004305"/>
    </source>
</evidence>
<dbReference type="SUPFAM" id="SSF58014">
    <property type="entry name" value="Coiled-coil domain of nucleotide exchange factor GrpE"/>
    <property type="match status" value="1"/>
</dbReference>
<dbReference type="SUPFAM" id="SSF51064">
    <property type="entry name" value="Head domain of nucleotide exchange factor GrpE"/>
    <property type="match status" value="1"/>
</dbReference>
<dbReference type="GO" id="GO:0051087">
    <property type="term" value="F:protein-folding chaperone binding"/>
    <property type="evidence" value="ECO:0007669"/>
    <property type="project" value="InterPro"/>
</dbReference>
<keyword evidence="8" id="KW-0175">Coiled coil</keyword>
<comment type="function">
    <text evidence="6">Essential component of the PAM complex, a complex required for the translocation of transit peptide-containing proteins from the inner membrane into the mitochondrial matrix in an ATP-dependent manner. Seems to control the nucleotide-dependent binding of mitochondrial HSP70 to substrate proteins.</text>
</comment>
<dbReference type="InParanoid" id="T1EQ74"/>
<dbReference type="Gene3D" id="3.90.20.20">
    <property type="match status" value="1"/>
</dbReference>
<evidence type="ECO:0000256" key="5">
    <source>
        <dbReference type="ARBA" id="ARBA00023186"/>
    </source>
</evidence>
<evidence type="ECO:0000313" key="12">
    <source>
        <dbReference type="Proteomes" id="UP000015101"/>
    </source>
</evidence>
<dbReference type="eggNOG" id="KOG3003">
    <property type="taxonomic scope" value="Eukaryota"/>
</dbReference>
<feature type="region of interest" description="Disordered" evidence="9">
    <location>
        <begin position="41"/>
        <end position="61"/>
    </location>
</feature>
<dbReference type="Gene3D" id="2.30.22.10">
    <property type="entry name" value="Head domain of nucleotide exchange factor GrpE"/>
    <property type="match status" value="1"/>
</dbReference>
<dbReference type="KEGG" id="hro:HELRODRAFT_160398"/>
<dbReference type="Pfam" id="PF01025">
    <property type="entry name" value="GrpE"/>
    <property type="match status" value="1"/>
</dbReference>
<dbReference type="CTD" id="20198724"/>
<accession>T1EQ74</accession>
<protein>
    <recommendedName>
        <fullName evidence="13">GrpE protein homolog</fullName>
    </recommendedName>
</protein>
<dbReference type="HOGENOM" id="CLU_057217_0_1_1"/>
<reference evidence="10 12" key="2">
    <citation type="journal article" date="2013" name="Nature">
        <title>Insights into bilaterian evolution from three spiralian genomes.</title>
        <authorList>
            <person name="Simakov O."/>
            <person name="Marletaz F."/>
            <person name="Cho S.J."/>
            <person name="Edsinger-Gonzales E."/>
            <person name="Havlak P."/>
            <person name="Hellsten U."/>
            <person name="Kuo D.H."/>
            <person name="Larsson T."/>
            <person name="Lv J."/>
            <person name="Arendt D."/>
            <person name="Savage R."/>
            <person name="Osoegawa K."/>
            <person name="de Jong P."/>
            <person name="Grimwood J."/>
            <person name="Chapman J.A."/>
            <person name="Shapiro H."/>
            <person name="Aerts A."/>
            <person name="Otillar R.P."/>
            <person name="Terry A.Y."/>
            <person name="Boore J.L."/>
            <person name="Grigoriev I.V."/>
            <person name="Lindberg D.R."/>
            <person name="Seaver E.C."/>
            <person name="Weisblat D.A."/>
            <person name="Putnam N.H."/>
            <person name="Rokhsar D.S."/>
        </authorList>
    </citation>
    <scope>NUCLEOTIDE SEQUENCE</scope>
</reference>
<dbReference type="FunFam" id="2.30.22.10:FF:000002">
    <property type="entry name" value="GrpE protein homolog"/>
    <property type="match status" value="1"/>
</dbReference>
<dbReference type="EnsemblMetazoa" id="HelroT160398">
    <property type="protein sequence ID" value="HelroP160398"/>
    <property type="gene ID" value="HelroG160398"/>
</dbReference>
<feature type="coiled-coil region" evidence="8">
    <location>
        <begin position="69"/>
        <end position="114"/>
    </location>
</feature>
<dbReference type="GO" id="GO:0000774">
    <property type="term" value="F:adenyl-nucleotide exchange factor activity"/>
    <property type="evidence" value="ECO:0000318"/>
    <property type="project" value="GO_Central"/>
</dbReference>
<dbReference type="Proteomes" id="UP000015101">
    <property type="component" value="Unassembled WGS sequence"/>
</dbReference>
<evidence type="ECO:0000256" key="2">
    <source>
        <dbReference type="ARBA" id="ARBA00009054"/>
    </source>
</evidence>
<dbReference type="EMBL" id="AMQM01000591">
    <property type="status" value="NOT_ANNOTATED_CDS"/>
    <property type="molecule type" value="Genomic_DNA"/>
</dbReference>
<reference evidence="12" key="1">
    <citation type="submission" date="2012-12" db="EMBL/GenBank/DDBJ databases">
        <authorList>
            <person name="Hellsten U."/>
            <person name="Grimwood J."/>
            <person name="Chapman J.A."/>
            <person name="Shapiro H."/>
            <person name="Aerts A."/>
            <person name="Otillar R.P."/>
            <person name="Terry A.Y."/>
            <person name="Boore J.L."/>
            <person name="Simakov O."/>
            <person name="Marletaz F."/>
            <person name="Cho S.-J."/>
            <person name="Edsinger-Gonzales E."/>
            <person name="Havlak P."/>
            <person name="Kuo D.-H."/>
            <person name="Larsson T."/>
            <person name="Lv J."/>
            <person name="Arendt D."/>
            <person name="Savage R."/>
            <person name="Osoegawa K."/>
            <person name="de Jong P."/>
            <person name="Lindberg D.R."/>
            <person name="Seaver E.C."/>
            <person name="Weisblat D.A."/>
            <person name="Putnam N.H."/>
            <person name="Grigoriev I.V."/>
            <person name="Rokhsar D.S."/>
        </authorList>
    </citation>
    <scope>NUCLEOTIDE SEQUENCE</scope>
</reference>
<gene>
    <name evidence="11" type="primary">20198724</name>
    <name evidence="10" type="ORF">HELRODRAFT_160398</name>
</gene>
<keyword evidence="5" id="KW-0143">Chaperone</keyword>